<dbReference type="RefSeq" id="WP_301119938.1">
    <property type="nucleotide sequence ID" value="NZ_JAUHPX010000010.1"/>
</dbReference>
<dbReference type="AlphaFoldDB" id="A0AAW7M7P3"/>
<gene>
    <name evidence="1" type="ORF">QQX10_13030</name>
</gene>
<reference evidence="1" key="1">
    <citation type="submission" date="2023-06" db="EMBL/GenBank/DDBJ databases">
        <title>Sysu t00039.</title>
        <authorList>
            <person name="Gao L."/>
            <person name="Fang B.-Z."/>
            <person name="Li W.-J."/>
        </authorList>
    </citation>
    <scope>NUCLEOTIDE SEQUENCE</scope>
    <source>
        <strain evidence="1">SYSU T00039</strain>
    </source>
</reference>
<comment type="caution">
    <text evidence="1">The sequence shown here is derived from an EMBL/GenBank/DDBJ whole genome shotgun (WGS) entry which is preliminary data.</text>
</comment>
<proteinExistence type="predicted"/>
<sequence length="144" mass="15117">MRVYIPARPDQIPTITSGMWEPPLGFAVTGPLLDLIDSDDDDELAEVVLDVAAWASLEDLGAPLRLVIVAEVSRSESEAAPDVSPAAVRLTGRIPTSAIACAFMDEAEAGDDAAGAAAGDEDAADRLAERDLLWYDASEIAHLG</sequence>
<dbReference type="Pfam" id="PF21853">
    <property type="entry name" value="DUF6912"/>
    <property type="match status" value="1"/>
</dbReference>
<organism evidence="1 2">
    <name type="scientific">Demequina lignilytica</name>
    <dbReference type="NCBI Taxonomy" id="3051663"/>
    <lineage>
        <taxon>Bacteria</taxon>
        <taxon>Bacillati</taxon>
        <taxon>Actinomycetota</taxon>
        <taxon>Actinomycetes</taxon>
        <taxon>Micrococcales</taxon>
        <taxon>Demequinaceae</taxon>
        <taxon>Demequina</taxon>
    </lineage>
</organism>
<keyword evidence="2" id="KW-1185">Reference proteome</keyword>
<dbReference type="InterPro" id="IPR054206">
    <property type="entry name" value="DUF6912"/>
</dbReference>
<dbReference type="EMBL" id="JAUHPX010000010">
    <property type="protein sequence ID" value="MDN4489091.1"/>
    <property type="molecule type" value="Genomic_DNA"/>
</dbReference>
<protein>
    <submittedName>
        <fullName evidence="1">Uncharacterized protein</fullName>
    </submittedName>
</protein>
<evidence type="ECO:0000313" key="1">
    <source>
        <dbReference type="EMBL" id="MDN4489091.1"/>
    </source>
</evidence>
<accession>A0AAW7M7P3</accession>
<dbReference type="Proteomes" id="UP001172737">
    <property type="component" value="Unassembled WGS sequence"/>
</dbReference>
<name>A0AAW7M7P3_9MICO</name>
<evidence type="ECO:0000313" key="2">
    <source>
        <dbReference type="Proteomes" id="UP001172737"/>
    </source>
</evidence>